<feature type="signal peptide" evidence="1">
    <location>
        <begin position="1"/>
        <end position="21"/>
    </location>
</feature>
<accession>A0A914DYU4</accession>
<reference evidence="4" key="1">
    <citation type="submission" date="2022-11" db="UniProtKB">
        <authorList>
            <consortium name="WormBaseParasite"/>
        </authorList>
    </citation>
    <scope>IDENTIFICATION</scope>
</reference>
<feature type="chain" id="PRO_5036788657" description="Domain of unknown function DB domain-containing protein" evidence="1">
    <location>
        <begin position="22"/>
        <end position="234"/>
    </location>
</feature>
<dbReference type="WBParaSite" id="ACRNAN_scaffold468.g24006.t1">
    <property type="protein sequence ID" value="ACRNAN_scaffold468.g24006.t1"/>
    <property type="gene ID" value="ACRNAN_scaffold468.g24006"/>
</dbReference>
<keyword evidence="3" id="KW-1185">Reference proteome</keyword>
<organism evidence="3 4">
    <name type="scientific">Acrobeloides nanus</name>
    <dbReference type="NCBI Taxonomy" id="290746"/>
    <lineage>
        <taxon>Eukaryota</taxon>
        <taxon>Metazoa</taxon>
        <taxon>Ecdysozoa</taxon>
        <taxon>Nematoda</taxon>
        <taxon>Chromadorea</taxon>
        <taxon>Rhabditida</taxon>
        <taxon>Tylenchina</taxon>
        <taxon>Cephalobomorpha</taxon>
        <taxon>Cephaloboidea</taxon>
        <taxon>Cephalobidae</taxon>
        <taxon>Acrobeloides</taxon>
    </lineage>
</organism>
<evidence type="ECO:0000313" key="4">
    <source>
        <dbReference type="WBParaSite" id="ACRNAN_scaffold468.g24006.t1"/>
    </source>
</evidence>
<name>A0A914DYU4_9BILA</name>
<dbReference type="AlphaFoldDB" id="A0A914DYU4"/>
<protein>
    <recommendedName>
        <fullName evidence="2">Domain of unknown function DB domain-containing protein</fullName>
    </recommendedName>
</protein>
<dbReference type="Proteomes" id="UP000887540">
    <property type="component" value="Unplaced"/>
</dbReference>
<dbReference type="PANTHER" id="PTHR21679">
    <property type="entry name" value="DOMAIN OF UNKNOWN FUNCTION DB DOMAIN-CONTAINING PROTEIN-RELATED"/>
    <property type="match status" value="1"/>
</dbReference>
<proteinExistence type="predicted"/>
<feature type="domain" description="Domain of unknown function DB" evidence="2">
    <location>
        <begin position="128"/>
        <end position="229"/>
    </location>
</feature>
<dbReference type="InterPro" id="IPR002602">
    <property type="entry name" value="DB"/>
</dbReference>
<keyword evidence="1" id="KW-0732">Signal</keyword>
<evidence type="ECO:0000313" key="3">
    <source>
        <dbReference type="Proteomes" id="UP000887540"/>
    </source>
</evidence>
<evidence type="ECO:0000259" key="2">
    <source>
        <dbReference type="Pfam" id="PF01682"/>
    </source>
</evidence>
<dbReference type="Pfam" id="PF01682">
    <property type="entry name" value="DB"/>
    <property type="match status" value="1"/>
</dbReference>
<evidence type="ECO:0000256" key="1">
    <source>
        <dbReference type="SAM" id="SignalP"/>
    </source>
</evidence>
<sequence>MYSSKILRLLIFGLKFFLVAGCKLNSYSECCTLGTLAQCFEDCYYTATRDCPLLYRKVINILARNEEPSPILDGNSVEIEPKLTGLTVISNLMSNGQYYKQEKMCGTYESDFVPCIGKGEADKIFRGCCEQYVDRECLDLCHYETEEYKALLNLQKVHMEGCKLENISPILYCASQNRNNRKCCEYLNFDENDAGHCMRMCNPGRERINILKPEDLTCLANWNVLMYCHLSGLT</sequence>